<dbReference type="InterPro" id="IPR000172">
    <property type="entry name" value="GMC_OxRdtase_N"/>
</dbReference>
<evidence type="ECO:0000256" key="3">
    <source>
        <dbReference type="PIRSR" id="PIRSR000137-2"/>
    </source>
</evidence>
<dbReference type="Gene3D" id="3.50.50.60">
    <property type="entry name" value="FAD/NAD(P)-binding domain"/>
    <property type="match status" value="1"/>
</dbReference>
<dbReference type="InterPro" id="IPR007867">
    <property type="entry name" value="GMC_OxRtase_C"/>
</dbReference>
<evidence type="ECO:0000259" key="6">
    <source>
        <dbReference type="PROSITE" id="PS00623"/>
    </source>
</evidence>
<dbReference type="PANTHER" id="PTHR11552">
    <property type="entry name" value="GLUCOSE-METHANOL-CHOLINE GMC OXIDOREDUCTASE"/>
    <property type="match status" value="1"/>
</dbReference>
<dbReference type="PROSITE" id="PS00624">
    <property type="entry name" value="GMC_OXRED_2"/>
    <property type="match status" value="1"/>
</dbReference>
<dbReference type="PIRSF" id="PIRSF000137">
    <property type="entry name" value="Alcohol_oxidase"/>
    <property type="match status" value="1"/>
</dbReference>
<keyword evidence="4" id="KW-0285">Flavoprotein</keyword>
<dbReference type="InterPro" id="IPR012132">
    <property type="entry name" value="GMC_OxRdtase"/>
</dbReference>
<feature type="domain" description="Glucose-methanol-choline oxidoreductase N-terminal" evidence="6">
    <location>
        <begin position="144"/>
        <end position="167"/>
    </location>
</feature>
<feature type="domain" description="Glucose-methanol-choline oxidoreductase N-terminal" evidence="7">
    <location>
        <begin position="319"/>
        <end position="333"/>
    </location>
</feature>
<evidence type="ECO:0000256" key="5">
    <source>
        <dbReference type="SAM" id="SignalP"/>
    </source>
</evidence>
<evidence type="ECO:0000259" key="7">
    <source>
        <dbReference type="PROSITE" id="PS00624"/>
    </source>
</evidence>
<feature type="signal peptide" evidence="5">
    <location>
        <begin position="1"/>
        <end position="16"/>
    </location>
</feature>
<feature type="active site" description="Proton donor" evidence="2">
    <location>
        <position position="544"/>
    </location>
</feature>
<dbReference type="Proteomes" id="UP001431783">
    <property type="component" value="Unassembled WGS sequence"/>
</dbReference>
<dbReference type="PROSITE" id="PS00623">
    <property type="entry name" value="GMC_OXRED_1"/>
    <property type="match status" value="1"/>
</dbReference>
<gene>
    <name evidence="8" type="ORF">WA026_008666</name>
</gene>
<keyword evidence="3 4" id="KW-0274">FAD</keyword>
<organism evidence="8 9">
    <name type="scientific">Henosepilachna vigintioctopunctata</name>
    <dbReference type="NCBI Taxonomy" id="420089"/>
    <lineage>
        <taxon>Eukaryota</taxon>
        <taxon>Metazoa</taxon>
        <taxon>Ecdysozoa</taxon>
        <taxon>Arthropoda</taxon>
        <taxon>Hexapoda</taxon>
        <taxon>Insecta</taxon>
        <taxon>Pterygota</taxon>
        <taxon>Neoptera</taxon>
        <taxon>Endopterygota</taxon>
        <taxon>Coleoptera</taxon>
        <taxon>Polyphaga</taxon>
        <taxon>Cucujiformia</taxon>
        <taxon>Coccinelloidea</taxon>
        <taxon>Coccinellidae</taxon>
        <taxon>Epilachninae</taxon>
        <taxon>Epilachnini</taxon>
        <taxon>Henosepilachna</taxon>
    </lineage>
</organism>
<comment type="cofactor">
    <cofactor evidence="3">
        <name>FAD</name>
        <dbReference type="ChEBI" id="CHEBI:57692"/>
    </cofactor>
</comment>
<dbReference type="GO" id="GO:0016614">
    <property type="term" value="F:oxidoreductase activity, acting on CH-OH group of donors"/>
    <property type="evidence" value="ECO:0007669"/>
    <property type="project" value="InterPro"/>
</dbReference>
<dbReference type="Pfam" id="PF00732">
    <property type="entry name" value="GMC_oxred_N"/>
    <property type="match status" value="1"/>
</dbReference>
<protein>
    <recommendedName>
        <fullName evidence="6 7">Glucose-methanol-choline oxidoreductase N-terminal domain-containing protein</fullName>
    </recommendedName>
</protein>
<comment type="similarity">
    <text evidence="1 4">Belongs to the GMC oxidoreductase family.</text>
</comment>
<dbReference type="SUPFAM" id="SSF51905">
    <property type="entry name" value="FAD/NAD(P)-binding domain"/>
    <property type="match status" value="1"/>
</dbReference>
<name>A0AAW1U956_9CUCU</name>
<sequence length="610" mass="68445">MKISIIFFIFLGFVEGIDDVRELKVTYYENLIKSAIREAEQYSLPKDNSLHFQNLSQDIKDFGEFDFIVVGAGSSGSVVSTRLSEVESFKILLLEAGGWDDDLTAIPYISLLLHQSERNWGYYTTPQKNGCYGWRGRRCAFQRGKLVGGSGSINGMAYVRGNKGDYDNWAALGNPGWSFDDVLPYFKKLENFQSDRIDADLRGFAGPVNSVNNKEEDYFDKFSSQFTEIGFDIIHDYNAKKQIGAARNQVHTKLGQRVSGATAYVTPAITRHNFNVTIRALVTKILIDDFEKKAYGVEFIKNGQRFTAIAKKEVILSAGAINTPQLLMLSGIGPSNELEKHCIPIIKNLPVGNQLKDHSVVPLSYKINSTEEHVTLREAISDFLDGKGILTRAGNRFAFSFINTRNEASPVPNIEFSFDYPSPLDIILPSQSNFTDENLKYRELLRGTFNIAIFLLHPKSSGTLKLKSKNILDYPLIDINILGDIEDMETFHDSIKIITKIGETRLAKKYNLQLIEYPSCKEYCHNSKEYWFCVLKYLIEPGLHASSTAKMAPKTDPLAVVDSKLRVYGIKGLRIVDCSIMPTPISGHNNAAAFMIGEKAADMVKRDYGI</sequence>
<dbReference type="SUPFAM" id="SSF54373">
    <property type="entry name" value="FAD-linked reductases, C-terminal domain"/>
    <property type="match status" value="1"/>
</dbReference>
<feature type="binding site" evidence="3">
    <location>
        <position position="282"/>
    </location>
    <ligand>
        <name>FAD</name>
        <dbReference type="ChEBI" id="CHEBI:57692"/>
    </ligand>
</feature>
<keyword evidence="5" id="KW-0732">Signal</keyword>
<dbReference type="EMBL" id="JARQZJ010000063">
    <property type="protein sequence ID" value="KAK9880151.1"/>
    <property type="molecule type" value="Genomic_DNA"/>
</dbReference>
<feature type="chain" id="PRO_5043441509" description="Glucose-methanol-choline oxidoreductase N-terminal domain-containing protein" evidence="5">
    <location>
        <begin position="17"/>
        <end position="610"/>
    </location>
</feature>
<proteinExistence type="inferred from homology"/>
<dbReference type="AlphaFoldDB" id="A0AAW1U956"/>
<keyword evidence="9" id="KW-1185">Reference proteome</keyword>
<dbReference type="Gene3D" id="3.30.560.10">
    <property type="entry name" value="Glucose Oxidase, domain 3"/>
    <property type="match status" value="1"/>
</dbReference>
<dbReference type="PANTHER" id="PTHR11552:SF158">
    <property type="entry name" value="GH23626P-RELATED"/>
    <property type="match status" value="1"/>
</dbReference>
<evidence type="ECO:0000313" key="9">
    <source>
        <dbReference type="Proteomes" id="UP001431783"/>
    </source>
</evidence>
<comment type="caution">
    <text evidence="8">The sequence shown here is derived from an EMBL/GenBank/DDBJ whole genome shotgun (WGS) entry which is preliminary data.</text>
</comment>
<reference evidence="8 9" key="1">
    <citation type="submission" date="2023-03" db="EMBL/GenBank/DDBJ databases">
        <title>Genome insight into feeding habits of ladybird beetles.</title>
        <authorList>
            <person name="Li H.-S."/>
            <person name="Huang Y.-H."/>
            <person name="Pang H."/>
        </authorList>
    </citation>
    <scope>NUCLEOTIDE SEQUENCE [LARGE SCALE GENOMIC DNA]</scope>
    <source>
        <strain evidence="8">SYSU_2023b</strain>
        <tissue evidence="8">Whole body</tissue>
    </source>
</reference>
<evidence type="ECO:0000256" key="4">
    <source>
        <dbReference type="RuleBase" id="RU003968"/>
    </source>
</evidence>
<feature type="active site" description="Proton acceptor" evidence="2">
    <location>
        <position position="588"/>
    </location>
</feature>
<dbReference type="GO" id="GO:0050660">
    <property type="term" value="F:flavin adenine dinucleotide binding"/>
    <property type="evidence" value="ECO:0007669"/>
    <property type="project" value="InterPro"/>
</dbReference>
<evidence type="ECO:0000256" key="1">
    <source>
        <dbReference type="ARBA" id="ARBA00010790"/>
    </source>
</evidence>
<accession>A0AAW1U956</accession>
<dbReference type="InterPro" id="IPR036188">
    <property type="entry name" value="FAD/NAD-bd_sf"/>
</dbReference>
<evidence type="ECO:0000313" key="8">
    <source>
        <dbReference type="EMBL" id="KAK9880151.1"/>
    </source>
</evidence>
<evidence type="ECO:0000256" key="2">
    <source>
        <dbReference type="PIRSR" id="PIRSR000137-1"/>
    </source>
</evidence>
<dbReference type="Pfam" id="PF05199">
    <property type="entry name" value="GMC_oxred_C"/>
    <property type="match status" value="1"/>
</dbReference>